<proteinExistence type="predicted"/>
<dbReference type="Proteomes" id="UP001432173">
    <property type="component" value="Segment"/>
</dbReference>
<reference evidence="1" key="1">
    <citation type="submission" date="2023-12" db="EMBL/GenBank/DDBJ databases">
        <title>Isolation and Characterisation of Novel Lytic Bacteriophages for therapeutic applications in Prosthetic Joint Infections.</title>
        <authorList>
            <person name="Burton N."/>
            <person name="Melo L.D.R."/>
            <person name="Pearce B."/>
            <person name="Tadesse M.D."/>
            <person name="Vryonis E."/>
            <person name="Sagona A."/>
        </authorList>
    </citation>
    <scope>NUCLEOTIDE SEQUENCE</scope>
</reference>
<evidence type="ECO:0008006" key="3">
    <source>
        <dbReference type="Google" id="ProtNLM"/>
    </source>
</evidence>
<name>A0AAX4J737_9CAUD</name>
<gene>
    <name evidence="1" type="ORF">CF9_0121</name>
</gene>
<evidence type="ECO:0000313" key="1">
    <source>
        <dbReference type="EMBL" id="WRW34581.1"/>
    </source>
</evidence>
<protein>
    <recommendedName>
        <fullName evidence="3">Terminal repeat-encoded protein</fullName>
    </recommendedName>
</protein>
<evidence type="ECO:0000313" key="2">
    <source>
        <dbReference type="Proteomes" id="UP001432173"/>
    </source>
</evidence>
<sequence length="66" mass="7981">MKTKKYTIKHNNTDVKKLWNLAKNEIFSYQTVHKIFNNENDGFITFNSKYAYDKFKQHEFTASAYH</sequence>
<accession>A0AAX4J737</accession>
<dbReference type="EMBL" id="PP034389">
    <property type="protein sequence ID" value="WRW34581.1"/>
    <property type="molecule type" value="Genomic_DNA"/>
</dbReference>
<organism evidence="1 2">
    <name type="scientific">Staphylococcus phage CF9</name>
    <dbReference type="NCBI Taxonomy" id="3113741"/>
    <lineage>
        <taxon>Viruses</taxon>
        <taxon>Duplodnaviria</taxon>
        <taxon>Heunggongvirae</taxon>
        <taxon>Uroviricota</taxon>
        <taxon>Caudoviricetes</taxon>
        <taxon>Sextaecvirus</taxon>
    </lineage>
</organism>